<name>A0A4S2MNG5_9PEZI</name>
<proteinExistence type="predicted"/>
<protein>
    <submittedName>
        <fullName evidence="1">Uncharacterized protein</fullName>
    </submittedName>
</protein>
<sequence length="171" mass="20028">MTNISGLRFTNLLAEREALNDDITTQNHNVLRAFTVDLLVVFLEHFESEADVAEMHSMIPWHYTETILELAEFVKLKQIEGYGLGKAQLALLRNLPEIIGPRGQLSPPPPNWYIDFETFAQLLMLYRDESESMRTFYHTIRPIFRFVAEREVETFARLVTVDRCWVPVVRW</sequence>
<dbReference type="EMBL" id="ML220139">
    <property type="protein sequence ID" value="TGZ78691.1"/>
    <property type="molecule type" value="Genomic_DNA"/>
</dbReference>
<organism evidence="1 2">
    <name type="scientific">Ascodesmis nigricans</name>
    <dbReference type="NCBI Taxonomy" id="341454"/>
    <lineage>
        <taxon>Eukaryota</taxon>
        <taxon>Fungi</taxon>
        <taxon>Dikarya</taxon>
        <taxon>Ascomycota</taxon>
        <taxon>Pezizomycotina</taxon>
        <taxon>Pezizomycetes</taxon>
        <taxon>Pezizales</taxon>
        <taxon>Ascodesmidaceae</taxon>
        <taxon>Ascodesmis</taxon>
    </lineage>
</organism>
<accession>A0A4S2MNG5</accession>
<reference evidence="1 2" key="1">
    <citation type="submission" date="2019-04" db="EMBL/GenBank/DDBJ databases">
        <title>Comparative genomics and transcriptomics to analyze fruiting body development in filamentous ascomycetes.</title>
        <authorList>
            <consortium name="DOE Joint Genome Institute"/>
            <person name="Lutkenhaus R."/>
            <person name="Traeger S."/>
            <person name="Breuer J."/>
            <person name="Kuo A."/>
            <person name="Lipzen A."/>
            <person name="Pangilinan J."/>
            <person name="Dilworth D."/>
            <person name="Sandor L."/>
            <person name="Poggeler S."/>
            <person name="Barry K."/>
            <person name="Grigoriev I.V."/>
            <person name="Nowrousian M."/>
        </authorList>
    </citation>
    <scope>NUCLEOTIDE SEQUENCE [LARGE SCALE GENOMIC DNA]</scope>
    <source>
        <strain evidence="1 2">CBS 389.68</strain>
    </source>
</reference>
<dbReference type="InParanoid" id="A0A4S2MNG5"/>
<keyword evidence="2" id="KW-1185">Reference proteome</keyword>
<evidence type="ECO:0000313" key="1">
    <source>
        <dbReference type="EMBL" id="TGZ78691.1"/>
    </source>
</evidence>
<dbReference type="Proteomes" id="UP000298138">
    <property type="component" value="Unassembled WGS sequence"/>
</dbReference>
<dbReference type="AlphaFoldDB" id="A0A4S2MNG5"/>
<gene>
    <name evidence="1" type="ORF">EX30DRAFT_397672</name>
</gene>
<evidence type="ECO:0000313" key="2">
    <source>
        <dbReference type="Proteomes" id="UP000298138"/>
    </source>
</evidence>